<dbReference type="STRING" id="1395513.P343_08515"/>
<feature type="coiled-coil region" evidence="3">
    <location>
        <begin position="246"/>
        <end position="273"/>
    </location>
</feature>
<reference evidence="5 6" key="1">
    <citation type="journal article" date="2013" name="Genome Announc.">
        <title>Genome Sequence of Sporolactobacillus laevolacticus DSM442, an Efficient Polymer-Grade D-Lactate Producer from Agricultural Waste Cottonseed as a Nitrogen Source.</title>
        <authorList>
            <person name="Wang H."/>
            <person name="Wang L."/>
            <person name="Ju J."/>
            <person name="Yu B."/>
            <person name="Ma Y."/>
        </authorList>
    </citation>
    <scope>NUCLEOTIDE SEQUENCE [LARGE SCALE GENOMIC DNA]</scope>
    <source>
        <strain evidence="5 6">DSM 442</strain>
    </source>
</reference>
<dbReference type="Pfam" id="PF12848">
    <property type="entry name" value="ABC_tran_Xtn"/>
    <property type="match status" value="1"/>
</dbReference>
<name>V6IXK1_9BACL</name>
<dbReference type="SUPFAM" id="SSF52540">
    <property type="entry name" value="P-loop containing nucleoside triphosphate hydrolases"/>
    <property type="match status" value="2"/>
</dbReference>
<dbReference type="GO" id="GO:0016887">
    <property type="term" value="F:ATP hydrolysis activity"/>
    <property type="evidence" value="ECO:0007669"/>
    <property type="project" value="InterPro"/>
</dbReference>
<dbReference type="InterPro" id="IPR051309">
    <property type="entry name" value="ABCF_ATPase"/>
</dbReference>
<comment type="caution">
    <text evidence="5">The sequence shown here is derived from an EMBL/GenBank/DDBJ whole genome shotgun (WGS) entry which is preliminary data.</text>
</comment>
<dbReference type="PANTHER" id="PTHR42855:SF2">
    <property type="entry name" value="DRUG RESISTANCE ABC TRANSPORTER,ATP-BINDING PROTEIN"/>
    <property type="match status" value="1"/>
</dbReference>
<keyword evidence="2 5" id="KW-0067">ATP-binding</keyword>
<proteinExistence type="predicted"/>
<evidence type="ECO:0000313" key="5">
    <source>
        <dbReference type="EMBL" id="EST12123.1"/>
    </source>
</evidence>
<dbReference type="eggNOG" id="COG0488">
    <property type="taxonomic scope" value="Bacteria"/>
</dbReference>
<evidence type="ECO:0000256" key="1">
    <source>
        <dbReference type="ARBA" id="ARBA00022741"/>
    </source>
</evidence>
<evidence type="ECO:0000313" key="6">
    <source>
        <dbReference type="Proteomes" id="UP000018296"/>
    </source>
</evidence>
<dbReference type="PROSITE" id="PS50893">
    <property type="entry name" value="ABC_TRANSPORTER_2"/>
    <property type="match status" value="2"/>
</dbReference>
<dbReference type="InterPro" id="IPR003439">
    <property type="entry name" value="ABC_transporter-like_ATP-bd"/>
</dbReference>
<accession>V6IXK1</accession>
<dbReference type="PATRIC" id="fig|1395513.3.peg.1725"/>
<dbReference type="CDD" id="cd03221">
    <property type="entry name" value="ABCF_EF-3"/>
    <property type="match status" value="2"/>
</dbReference>
<dbReference type="RefSeq" id="WP_023509966.1">
    <property type="nucleotide sequence ID" value="NZ_AWTC01000006.1"/>
</dbReference>
<dbReference type="OrthoDB" id="9760950at2"/>
<keyword evidence="6" id="KW-1185">Reference proteome</keyword>
<dbReference type="InterPro" id="IPR017871">
    <property type="entry name" value="ABC_transporter-like_CS"/>
</dbReference>
<dbReference type="PANTHER" id="PTHR42855">
    <property type="entry name" value="ABC TRANSPORTER ATP-BINDING SUBUNIT"/>
    <property type="match status" value="1"/>
</dbReference>
<dbReference type="EMBL" id="AWTC01000006">
    <property type="protein sequence ID" value="EST12123.1"/>
    <property type="molecule type" value="Genomic_DNA"/>
</dbReference>
<protein>
    <submittedName>
        <fullName evidence="5">Heme ABC transporter ATP-binding protein</fullName>
    </submittedName>
</protein>
<gene>
    <name evidence="5" type="ORF">P343_08515</name>
</gene>
<dbReference type="Proteomes" id="UP000018296">
    <property type="component" value="Unassembled WGS sequence"/>
</dbReference>
<organism evidence="5 6">
    <name type="scientific">Sporolactobacillus laevolacticus DSM 442</name>
    <dbReference type="NCBI Taxonomy" id="1395513"/>
    <lineage>
        <taxon>Bacteria</taxon>
        <taxon>Bacillati</taxon>
        <taxon>Bacillota</taxon>
        <taxon>Bacilli</taxon>
        <taxon>Bacillales</taxon>
        <taxon>Sporolactobacillaceae</taxon>
        <taxon>Sporolactobacillus</taxon>
    </lineage>
</organism>
<evidence type="ECO:0000259" key="4">
    <source>
        <dbReference type="PROSITE" id="PS50893"/>
    </source>
</evidence>
<dbReference type="Pfam" id="PF00005">
    <property type="entry name" value="ABC_tran"/>
    <property type="match status" value="2"/>
</dbReference>
<dbReference type="InterPro" id="IPR003593">
    <property type="entry name" value="AAA+_ATPase"/>
</dbReference>
<keyword evidence="1" id="KW-0547">Nucleotide-binding</keyword>
<dbReference type="InterPro" id="IPR032781">
    <property type="entry name" value="ABC_tran_Xtn"/>
</dbReference>
<dbReference type="AlphaFoldDB" id="V6IXK1"/>
<dbReference type="Gene3D" id="3.40.50.300">
    <property type="entry name" value="P-loop containing nucleotide triphosphate hydrolases"/>
    <property type="match status" value="2"/>
</dbReference>
<dbReference type="PROSITE" id="PS00211">
    <property type="entry name" value="ABC_TRANSPORTER_1"/>
    <property type="match status" value="1"/>
</dbReference>
<dbReference type="GO" id="GO:0005524">
    <property type="term" value="F:ATP binding"/>
    <property type="evidence" value="ECO:0007669"/>
    <property type="project" value="UniProtKB-KW"/>
</dbReference>
<dbReference type="FunFam" id="3.40.50.300:FF:000011">
    <property type="entry name" value="Putative ABC transporter ATP-binding component"/>
    <property type="match status" value="1"/>
</dbReference>
<sequence>MLLIEAKNMAFSYGDKLIYKDMNFRMMEGEHIALVGHNGAGKSTFLKLMLGELLPDSGSMDTRQDLKIGVIEQHLHFGKEKSVYASLQDAFKELFDAEQKMNELAVSMQEPEADPEIIDQYGQLQEQLIANDFYTIDARIREMADGLGLTAIGLDTDVDQLSGGQLTKLCLAKLLLEKPEVLLLDEPTNYLDTVHIDWLTNYLNAYPHAFIVISHDTHFLDAISQYVYHLENQQLNRYVGNYQSFLKQHEARLEQQEIAFRQQQREIKKLETYIQKNKVRTATAKQAKSREKQLNRIDRLDPPAQTRKPKFHFKVSSQPVRLIFTAEDLGVGYEHQLFPTMSAKIVRGEKIAITGHNGIGKTTLLRTLLGELAPLSGKMMRGDRVLPGYFSQLSAPPHLTPLEWMMDQFPDIPEKVLRQHLAQCGVFAEHMRQPMDTLSGGEETKVRIGRLMLQKSNVLIFDEPTNHLDVDAKAALSKALEDYEGTVLVVSHEPSFYKEWVTRIWDIEEWSMKKKK</sequence>
<feature type="domain" description="ABC transporter" evidence="4">
    <location>
        <begin position="320"/>
        <end position="516"/>
    </location>
</feature>
<feature type="domain" description="ABC transporter" evidence="4">
    <location>
        <begin position="4"/>
        <end position="257"/>
    </location>
</feature>
<dbReference type="SMART" id="SM00382">
    <property type="entry name" value="AAA"/>
    <property type="match status" value="2"/>
</dbReference>
<dbReference type="InterPro" id="IPR027417">
    <property type="entry name" value="P-loop_NTPase"/>
</dbReference>
<evidence type="ECO:0000256" key="2">
    <source>
        <dbReference type="ARBA" id="ARBA00022840"/>
    </source>
</evidence>
<keyword evidence="3" id="KW-0175">Coiled coil</keyword>
<evidence type="ECO:0000256" key="3">
    <source>
        <dbReference type="SAM" id="Coils"/>
    </source>
</evidence>